<keyword evidence="3" id="KW-1185">Reference proteome</keyword>
<protein>
    <submittedName>
        <fullName evidence="2">Atu4866 domain-containing protein</fullName>
    </submittedName>
</protein>
<proteinExistence type="predicted"/>
<evidence type="ECO:0000313" key="2">
    <source>
        <dbReference type="EMBL" id="MBO0610085.1"/>
    </source>
</evidence>
<dbReference type="InterPro" id="IPR020955">
    <property type="entry name" value="Uncharacterised_Atu4866"/>
</dbReference>
<dbReference type="Pfam" id="PF11512">
    <property type="entry name" value="Atu4866"/>
    <property type="match status" value="1"/>
</dbReference>
<feature type="region of interest" description="Disordered" evidence="1">
    <location>
        <begin position="139"/>
        <end position="165"/>
    </location>
</feature>
<evidence type="ECO:0000256" key="1">
    <source>
        <dbReference type="SAM" id="MobiDB-lite"/>
    </source>
</evidence>
<dbReference type="Gene3D" id="2.40.128.290">
    <property type="entry name" value="Uncharacterised protein Atu4866, PF11512"/>
    <property type="match status" value="1"/>
</dbReference>
<gene>
    <name evidence="2" type="ORF">J0911_13715</name>
</gene>
<evidence type="ECO:0000313" key="3">
    <source>
        <dbReference type="Proteomes" id="UP000664617"/>
    </source>
</evidence>
<dbReference type="EMBL" id="JAFMPK010000047">
    <property type="protein sequence ID" value="MBO0610085.1"/>
    <property type="molecule type" value="Genomic_DNA"/>
</dbReference>
<accession>A0ABS3IAW3</accession>
<dbReference type="RefSeq" id="WP_207276031.1">
    <property type="nucleotide sequence ID" value="NZ_JAFMPK010000047.1"/>
</dbReference>
<name>A0ABS3IAW3_9MICO</name>
<organism evidence="2 3">
    <name type="scientific">Myceligenerans salitolerans</name>
    <dbReference type="NCBI Taxonomy" id="1230528"/>
    <lineage>
        <taxon>Bacteria</taxon>
        <taxon>Bacillati</taxon>
        <taxon>Actinomycetota</taxon>
        <taxon>Actinomycetes</taxon>
        <taxon>Micrococcales</taxon>
        <taxon>Promicromonosporaceae</taxon>
        <taxon>Myceligenerans</taxon>
    </lineage>
</organism>
<dbReference type="Proteomes" id="UP000664617">
    <property type="component" value="Unassembled WGS sequence"/>
</dbReference>
<dbReference type="InterPro" id="IPR038646">
    <property type="entry name" value="Atu4866-like_sf"/>
</dbReference>
<sequence length="232" mass="24769">MSETTSGSGPAPAGPRDARAGELAVVDAVVHATPSRAVRGELWASGGRITHVGPCAGAARPAHAEPIPADGAAVVPLLVDSAVRALPDERRGAFDLVPGNPATFAVVKGRVGESRIRQMLVVQPRDLVAVVTAGHVEVRRGRPTRPPGSDGSEGTGRRWHGAWRDPGRDMTQYLLPGGRYTETRQGRPDAWTGSYWVRSDRITYLDDTGFWAFGQLVDGVLHHAGFVLRRHA</sequence>
<reference evidence="3" key="1">
    <citation type="submission" date="2023-07" db="EMBL/GenBank/DDBJ databases">
        <title>Myceligenerans salitolerans sp. nov., a halotolerant actinomycete isolated from a salt lake in Xinjiang, China.</title>
        <authorList>
            <person name="Guan T."/>
        </authorList>
    </citation>
    <scope>NUCLEOTIDE SEQUENCE [LARGE SCALE GENOMIC DNA]</scope>
    <source>
        <strain evidence="3">XHU 5031</strain>
    </source>
</reference>
<comment type="caution">
    <text evidence="2">The sequence shown here is derived from an EMBL/GenBank/DDBJ whole genome shotgun (WGS) entry which is preliminary data.</text>
</comment>